<dbReference type="PANTHER" id="PTHR43776:SF8">
    <property type="entry name" value="ABC TRANSPORTER, ATP-BINDING PROTEIN"/>
    <property type="match status" value="1"/>
</dbReference>
<keyword evidence="6" id="KW-1185">Reference proteome</keyword>
<comment type="caution">
    <text evidence="5">The sequence shown here is derived from an EMBL/GenBank/DDBJ whole genome shotgun (WGS) entry which is preliminary data.</text>
</comment>
<evidence type="ECO:0000256" key="1">
    <source>
        <dbReference type="ARBA" id="ARBA00022448"/>
    </source>
</evidence>
<evidence type="ECO:0000256" key="3">
    <source>
        <dbReference type="ARBA" id="ARBA00022840"/>
    </source>
</evidence>
<protein>
    <submittedName>
        <fullName evidence="5">ATP-binding cassette domain-containing protein</fullName>
    </submittedName>
</protein>
<evidence type="ECO:0000256" key="2">
    <source>
        <dbReference type="ARBA" id="ARBA00022741"/>
    </source>
</evidence>
<feature type="domain" description="ABC transporter" evidence="4">
    <location>
        <begin position="6"/>
        <end position="250"/>
    </location>
</feature>
<proteinExistence type="predicted"/>
<evidence type="ECO:0000313" key="6">
    <source>
        <dbReference type="Proteomes" id="UP000647491"/>
    </source>
</evidence>
<dbReference type="EMBL" id="JACRTJ010000022">
    <property type="protein sequence ID" value="MBC8599595.1"/>
    <property type="molecule type" value="Genomic_DNA"/>
</dbReference>
<gene>
    <name evidence="5" type="ORF">H8708_10225</name>
</gene>
<dbReference type="PROSITE" id="PS50893">
    <property type="entry name" value="ABC_TRANSPORTER_2"/>
    <property type="match status" value="1"/>
</dbReference>
<dbReference type="SUPFAM" id="SSF52540">
    <property type="entry name" value="P-loop containing nucleoside triphosphate hydrolases"/>
    <property type="match status" value="1"/>
</dbReference>
<dbReference type="Gene3D" id="3.40.50.300">
    <property type="entry name" value="P-loop containing nucleotide triphosphate hydrolases"/>
    <property type="match status" value="1"/>
</dbReference>
<evidence type="ECO:0000313" key="5">
    <source>
        <dbReference type="EMBL" id="MBC8599595.1"/>
    </source>
</evidence>
<organism evidence="5 6">
    <name type="scientific">Enterocloster hominis</name>
    <name type="common">ex Liu et al. 2021</name>
    <dbReference type="NCBI Taxonomy" id="2763663"/>
    <lineage>
        <taxon>Bacteria</taxon>
        <taxon>Bacillati</taxon>
        <taxon>Bacillota</taxon>
        <taxon>Clostridia</taxon>
        <taxon>Lachnospirales</taxon>
        <taxon>Lachnospiraceae</taxon>
        <taxon>Enterocloster</taxon>
    </lineage>
</organism>
<name>A0ABR7NU03_9FIRM</name>
<dbReference type="Pfam" id="PF08352">
    <property type="entry name" value="oligo_HPY"/>
    <property type="match status" value="1"/>
</dbReference>
<dbReference type="Proteomes" id="UP000647491">
    <property type="component" value="Unassembled WGS sequence"/>
</dbReference>
<dbReference type="SMART" id="SM00382">
    <property type="entry name" value="AAA"/>
    <property type="match status" value="1"/>
</dbReference>
<evidence type="ECO:0000259" key="4">
    <source>
        <dbReference type="PROSITE" id="PS50893"/>
    </source>
</evidence>
<keyword evidence="1" id="KW-0813">Transport</keyword>
<keyword evidence="2" id="KW-0547">Nucleotide-binding</keyword>
<dbReference type="CDD" id="cd03257">
    <property type="entry name" value="ABC_NikE_OppD_transporters"/>
    <property type="match status" value="1"/>
</dbReference>
<keyword evidence="3 5" id="KW-0067">ATP-binding</keyword>
<dbReference type="PANTHER" id="PTHR43776">
    <property type="entry name" value="TRANSPORT ATP-BINDING PROTEIN"/>
    <property type="match status" value="1"/>
</dbReference>
<dbReference type="NCBIfam" id="TIGR01727">
    <property type="entry name" value="oligo_HPY"/>
    <property type="match status" value="1"/>
</dbReference>
<dbReference type="InterPro" id="IPR050319">
    <property type="entry name" value="ABC_transp_ATP-bind"/>
</dbReference>
<dbReference type="Pfam" id="PF00005">
    <property type="entry name" value="ABC_tran"/>
    <property type="match status" value="1"/>
</dbReference>
<accession>A0ABR7NU03</accession>
<dbReference type="InterPro" id="IPR003439">
    <property type="entry name" value="ABC_transporter-like_ATP-bd"/>
</dbReference>
<dbReference type="RefSeq" id="WP_262427786.1">
    <property type="nucleotide sequence ID" value="NZ_JACRTJ010000022.1"/>
</dbReference>
<dbReference type="InterPro" id="IPR013563">
    <property type="entry name" value="Oligopep_ABC_C"/>
</dbReference>
<reference evidence="5 6" key="1">
    <citation type="submission" date="2020-08" db="EMBL/GenBank/DDBJ databases">
        <title>Genome public.</title>
        <authorList>
            <person name="Liu C."/>
            <person name="Sun Q."/>
        </authorList>
    </citation>
    <scope>NUCLEOTIDE SEQUENCE [LARGE SCALE GENOMIC DNA]</scope>
    <source>
        <strain evidence="5 6">BX10</strain>
    </source>
</reference>
<sequence>MSENILEVRHLKKYFPTKRGLLHAVDDVNFSIKKGTTMGLVGESGCGKSTVGRLILRLTEATDGEILFYDDDIRKYDREKMRHTRRRLQIVFQDPYASLDGRKSIFESIAEPLQVQKIYQNKKEMEEKVYELMATAGLARRLANSYPHELDGGRRQRVGIARALALNPDFLVLDEPVSALDVSIQAQVLNLMEQLQEQMGLTYLFISHDLSVVKHISDEIAVMYLGQIVEKAECKDLFKYPSHPYTQALLSAVPIPSIDYHVDRIVLEGDVPSPINPSPGCRFAGRCRFCKEKCRHETPELKDIGNGHMVACHFVGEF</sequence>
<dbReference type="InterPro" id="IPR027417">
    <property type="entry name" value="P-loop_NTPase"/>
</dbReference>
<dbReference type="GO" id="GO:0005524">
    <property type="term" value="F:ATP binding"/>
    <property type="evidence" value="ECO:0007669"/>
    <property type="project" value="UniProtKB-KW"/>
</dbReference>
<dbReference type="InterPro" id="IPR003593">
    <property type="entry name" value="AAA+_ATPase"/>
</dbReference>